<dbReference type="PROSITE" id="PS50007">
    <property type="entry name" value="PIPLC_X_DOMAIN"/>
    <property type="match status" value="1"/>
</dbReference>
<proteinExistence type="predicted"/>
<protein>
    <recommendedName>
        <fullName evidence="3">1-phosphatidylinositol phosphodiesterase</fullName>
        <ecNumber evidence="2">4.6.1.13</ecNumber>
    </recommendedName>
    <alternativeName>
        <fullName evidence="4">Phosphatidylinositol diacylglycerol-lyase</fullName>
    </alternativeName>
    <alternativeName>
        <fullName evidence="5">Phosphatidylinositol-specific phospholipase C</fullName>
    </alternativeName>
</protein>
<sequence>MLAECNADIPYNGSRWMVMTELASDEFEEISFISPSGDVLIRVYTPKQCTDPVDWGEFEEIERPAMLVRPGMFDMEVVTLTNPDGRWRRRIGTVRPTMNAAPSAASESAPLSDTNSPFVKHSLQTDGQSEVQYADGWEILYHDGSGVRFSLYADGFTGDLSDYEFALPYWIRDAEERIVHGACNFEQLSTLGATWAFRPLVLLAGKKARAEAVQPQADVEQTYHDNKVHFRSKYGQPFGTANEIVYGSYEITSAKVSSGQDPDNYIDPPFTRSFSSNGTMSFKVGRHGTDAVANWFSSYISDSENTFGHAPGKLNFGFKGTLKLTVTGGSFSGMDQTLVFKDVFIAQGHTGTSNNWWFGAIGARNPDDGKRWVRVEGKAPTPYGEFDASMYFQRGGEPLTDDEIFVYEGSLNALPTEAWMTRLIGTTRVQDMVLPGSHNAGMYGPLHNCTGGGFGEAASRAQRASIAEQLRMGVRYLDIRVARADGQLLCYHRTGTGTGPGCDGATLDEVLTSVDTFLTENRGEFVILSFTHIPDADVSAIQTMINRHANRLHKVSAEPGERKPVNQFILEDLRGKMLVVSEGLMDAPDAGFYRKTRGPNSLGAYQIVDDYANSKDTEAVIEDQLGKWARHVPGEYGVGFMLNWTRTPQSGADSVEKMAKVINEKLAHNLNSYPANWSAPQVVLLDFVTPGYVNSIVNQNLANISRRDEGDEVEPPVGARVNVNMYPLPLFDGDPVRKKLPFGSLIPLWRETAISNEGGSVRFAARPYNRNRLITFGGLGLLCFRQYIISKDFEGDGFEVPLLSDVPTSLPKGVREIRWIGTNAKIRWLHLLQYGKVDAE</sequence>
<evidence type="ECO:0000256" key="4">
    <source>
        <dbReference type="ARBA" id="ARBA00030474"/>
    </source>
</evidence>
<evidence type="ECO:0000313" key="7">
    <source>
        <dbReference type="EMBL" id="AFK72157.1"/>
    </source>
</evidence>
<dbReference type="GO" id="GO:0008081">
    <property type="term" value="F:phosphoric diester hydrolase activity"/>
    <property type="evidence" value="ECO:0007669"/>
    <property type="project" value="InterPro"/>
</dbReference>
<dbReference type="GO" id="GO:0004436">
    <property type="term" value="F:phosphatidylinositol diacylglycerol-lyase activity"/>
    <property type="evidence" value="ECO:0007669"/>
    <property type="project" value="UniProtKB-EC"/>
</dbReference>
<dbReference type="Pfam" id="PF26146">
    <property type="entry name" value="PI-PLC_X"/>
    <property type="match status" value="1"/>
</dbReference>
<dbReference type="InterPro" id="IPR000909">
    <property type="entry name" value="PLipase_C_PInositol-sp_X_dom"/>
</dbReference>
<dbReference type="Gene3D" id="3.20.20.190">
    <property type="entry name" value="Phosphatidylinositol (PI) phosphodiesterase"/>
    <property type="match status" value="1"/>
</dbReference>
<dbReference type="AlphaFoldDB" id="I3V336"/>
<dbReference type="InterPro" id="IPR051057">
    <property type="entry name" value="PI-PLC_domain"/>
</dbReference>
<dbReference type="PANTHER" id="PTHR13593">
    <property type="match status" value="1"/>
</dbReference>
<dbReference type="EMBL" id="CP003588">
    <property type="protein sequence ID" value="AFK72157.1"/>
    <property type="molecule type" value="Genomic_DNA"/>
</dbReference>
<dbReference type="SUPFAM" id="SSF51695">
    <property type="entry name" value="PLC-like phosphodiesterases"/>
    <property type="match status" value="1"/>
</dbReference>
<dbReference type="PANTHER" id="PTHR13593:SF143">
    <property type="entry name" value="PHOSPHATIDYLINOSITOL-SPECIFIC PHOSPHOLIPASE C X DOMAIN-CONTAINING PROTEIN"/>
    <property type="match status" value="1"/>
</dbReference>
<dbReference type="PATRIC" id="fig|231023.4.peg.4772"/>
<evidence type="ECO:0000256" key="3">
    <source>
        <dbReference type="ARBA" id="ARBA00019758"/>
    </source>
</evidence>
<evidence type="ECO:0000256" key="1">
    <source>
        <dbReference type="ARBA" id="ARBA00001316"/>
    </source>
</evidence>
<evidence type="ECO:0000313" key="8">
    <source>
        <dbReference type="Proteomes" id="UP000005268"/>
    </source>
</evidence>
<dbReference type="SMART" id="SM00148">
    <property type="entry name" value="PLCXc"/>
    <property type="match status" value="1"/>
</dbReference>
<organism evidence="7 8">
    <name type="scientific">Pseudomonas putida ND6</name>
    <dbReference type="NCBI Taxonomy" id="231023"/>
    <lineage>
        <taxon>Bacteria</taxon>
        <taxon>Pseudomonadati</taxon>
        <taxon>Pseudomonadota</taxon>
        <taxon>Gammaproteobacteria</taxon>
        <taxon>Pseudomonadales</taxon>
        <taxon>Pseudomonadaceae</taxon>
        <taxon>Pseudomonas</taxon>
    </lineage>
</organism>
<gene>
    <name evidence="7" type="ORF">YSA_09918</name>
</gene>
<name>I3V336_PSEPU</name>
<evidence type="ECO:0000256" key="5">
    <source>
        <dbReference type="ARBA" id="ARBA00030782"/>
    </source>
</evidence>
<evidence type="ECO:0000256" key="2">
    <source>
        <dbReference type="ARBA" id="ARBA00012581"/>
    </source>
</evidence>
<dbReference type="InterPro" id="IPR017946">
    <property type="entry name" value="PLC-like_Pdiesterase_TIM-brl"/>
</dbReference>
<dbReference type="Proteomes" id="UP000005268">
    <property type="component" value="Chromosome"/>
</dbReference>
<evidence type="ECO:0000259" key="6">
    <source>
        <dbReference type="SMART" id="SM00148"/>
    </source>
</evidence>
<accession>I3V336</accession>
<dbReference type="EC" id="4.6.1.13" evidence="2"/>
<dbReference type="HOGENOM" id="CLU_344142_0_0_6"/>
<dbReference type="GO" id="GO:0006629">
    <property type="term" value="P:lipid metabolic process"/>
    <property type="evidence" value="ECO:0007669"/>
    <property type="project" value="InterPro"/>
</dbReference>
<dbReference type="KEGG" id="ppi:YSA_09918"/>
<comment type="catalytic activity">
    <reaction evidence="1">
        <text>a 1,2-diacyl-sn-glycero-3-phospho-(1D-myo-inositol) = 1D-myo-inositol 1,2-cyclic phosphate + a 1,2-diacyl-sn-glycerol</text>
        <dbReference type="Rhea" id="RHEA:17093"/>
        <dbReference type="ChEBI" id="CHEBI:17815"/>
        <dbReference type="ChEBI" id="CHEBI:57880"/>
        <dbReference type="ChEBI" id="CHEBI:58484"/>
        <dbReference type="EC" id="4.6.1.13"/>
    </reaction>
</comment>
<reference evidence="7 8" key="1">
    <citation type="journal article" date="2012" name="J. Bacteriol.">
        <title>Complete Genome Sequence of the Naphthalene-Degrading Pseudomonas putida Strain ND6.</title>
        <authorList>
            <person name="Li S."/>
            <person name="Zhao H."/>
            <person name="Li Y."/>
            <person name="Niu S."/>
            <person name="Cai B."/>
        </authorList>
    </citation>
    <scope>NUCLEOTIDE SEQUENCE [LARGE SCALE GENOMIC DNA]</scope>
    <source>
        <strain evidence="7 8">ND6</strain>
    </source>
</reference>
<feature type="domain" description="Phosphatidylinositol-specific phospholipase C X" evidence="6">
    <location>
        <begin position="430"/>
        <end position="582"/>
    </location>
</feature>